<dbReference type="EMBL" id="RBKT01000001">
    <property type="protein sequence ID" value="RKR88417.1"/>
    <property type="molecule type" value="Genomic_DNA"/>
</dbReference>
<evidence type="ECO:0000256" key="3">
    <source>
        <dbReference type="ARBA" id="ARBA00022842"/>
    </source>
</evidence>
<evidence type="ECO:0000256" key="1">
    <source>
        <dbReference type="ARBA" id="ARBA00001946"/>
    </source>
</evidence>
<dbReference type="GO" id="GO:0044281">
    <property type="term" value="P:small molecule metabolic process"/>
    <property type="evidence" value="ECO:0007669"/>
    <property type="project" value="UniProtKB-ARBA"/>
</dbReference>
<dbReference type="InterPro" id="IPR023214">
    <property type="entry name" value="HAD_sf"/>
</dbReference>
<dbReference type="SUPFAM" id="SSF56784">
    <property type="entry name" value="HAD-like"/>
    <property type="match status" value="1"/>
</dbReference>
<accession>A0A495JHP4</accession>
<dbReference type="Proteomes" id="UP000277671">
    <property type="component" value="Unassembled WGS sequence"/>
</dbReference>
<feature type="region of interest" description="Disordered" evidence="4">
    <location>
        <begin position="258"/>
        <end position="311"/>
    </location>
</feature>
<keyword evidence="2 5" id="KW-0378">Hydrolase</keyword>
<evidence type="ECO:0000256" key="4">
    <source>
        <dbReference type="SAM" id="MobiDB-lite"/>
    </source>
</evidence>
<gene>
    <name evidence="5" type="ORF">BDK92_2740</name>
</gene>
<feature type="compositionally biased region" description="Basic and acidic residues" evidence="4">
    <location>
        <begin position="265"/>
        <end position="280"/>
    </location>
</feature>
<proteinExistence type="predicted"/>
<dbReference type="Gene3D" id="1.20.120.710">
    <property type="entry name" value="Haloacid dehalogenase hydrolase-like domain"/>
    <property type="match status" value="1"/>
</dbReference>
<keyword evidence="6" id="KW-1185">Reference proteome</keyword>
<keyword evidence="3" id="KW-0460">Magnesium</keyword>
<evidence type="ECO:0000313" key="5">
    <source>
        <dbReference type="EMBL" id="RKR88417.1"/>
    </source>
</evidence>
<reference evidence="5 6" key="1">
    <citation type="submission" date="2018-10" db="EMBL/GenBank/DDBJ databases">
        <title>Sequencing the genomes of 1000 actinobacteria strains.</title>
        <authorList>
            <person name="Klenk H.-P."/>
        </authorList>
    </citation>
    <scope>NUCLEOTIDE SEQUENCE [LARGE SCALE GENOMIC DNA]</scope>
    <source>
        <strain evidence="5 6">DSM 45175</strain>
    </source>
</reference>
<dbReference type="InterPro" id="IPR006439">
    <property type="entry name" value="HAD-SF_hydro_IA"/>
</dbReference>
<dbReference type="PRINTS" id="PR00413">
    <property type="entry name" value="HADHALOGNASE"/>
</dbReference>
<dbReference type="SFLD" id="SFLDG01129">
    <property type="entry name" value="C1.5:_HAD__Beta-PGM__Phosphata"/>
    <property type="match status" value="1"/>
</dbReference>
<dbReference type="InterPro" id="IPR036412">
    <property type="entry name" value="HAD-like_sf"/>
</dbReference>
<dbReference type="GO" id="GO:0016787">
    <property type="term" value="F:hydrolase activity"/>
    <property type="evidence" value="ECO:0007669"/>
    <property type="project" value="UniProtKB-KW"/>
</dbReference>
<dbReference type="NCBIfam" id="TIGR01549">
    <property type="entry name" value="HAD-SF-IA-v1"/>
    <property type="match status" value="1"/>
</dbReference>
<dbReference type="InterPro" id="IPR051400">
    <property type="entry name" value="HAD-like_hydrolase"/>
</dbReference>
<dbReference type="Pfam" id="PF00702">
    <property type="entry name" value="Hydrolase"/>
    <property type="match status" value="1"/>
</dbReference>
<evidence type="ECO:0000256" key="2">
    <source>
        <dbReference type="ARBA" id="ARBA00022801"/>
    </source>
</evidence>
<name>A0A495JHP4_9ACTN</name>
<dbReference type="AlphaFoldDB" id="A0A495JHP4"/>
<dbReference type="PANTHER" id="PTHR46470">
    <property type="entry name" value="N-ACYLNEURAMINATE-9-PHOSPHATASE"/>
    <property type="match status" value="1"/>
</dbReference>
<organism evidence="5 6">
    <name type="scientific">Micromonospora pisi</name>
    <dbReference type="NCBI Taxonomy" id="589240"/>
    <lineage>
        <taxon>Bacteria</taxon>
        <taxon>Bacillati</taxon>
        <taxon>Actinomycetota</taxon>
        <taxon>Actinomycetes</taxon>
        <taxon>Micromonosporales</taxon>
        <taxon>Micromonosporaceae</taxon>
        <taxon>Micromonospora</taxon>
    </lineage>
</organism>
<dbReference type="SFLD" id="SFLDS00003">
    <property type="entry name" value="Haloacid_Dehalogenase"/>
    <property type="match status" value="1"/>
</dbReference>
<protein>
    <submittedName>
        <fullName evidence="5">HAD superfamily hydrolase (TIGR01509 family)/HAD superfamily hydrolase (TIGR01549 family)</fullName>
    </submittedName>
</protein>
<evidence type="ECO:0000313" key="6">
    <source>
        <dbReference type="Proteomes" id="UP000277671"/>
    </source>
</evidence>
<comment type="caution">
    <text evidence="5">The sequence shown here is derived from an EMBL/GenBank/DDBJ whole genome shotgun (WGS) entry which is preliminary data.</text>
</comment>
<dbReference type="PANTHER" id="PTHR46470:SF4">
    <property type="entry name" value="5-AMINO-6-(5-PHOSPHO-D-RIBITYLAMINO)URACIL PHOSPHATASE YIGB"/>
    <property type="match status" value="1"/>
</dbReference>
<dbReference type="Gene3D" id="3.40.50.1000">
    <property type="entry name" value="HAD superfamily/HAD-like"/>
    <property type="match status" value="1"/>
</dbReference>
<sequence>MTTDSVTISSGIAGTALSAVEAVLFDLDDTLVSSDAMWYAVDVVCRYTAAKHDIPVPAALATAYRHTFEAAWKGFSTMLAPLGSVHAIRRYPWTHALAAVGISATDAELDHLVNALLAHQLTITRPDPHLPGLLRALADRYPLAVVSNASAIHAEARLAKAGLLDLFDAVICGLDDQVLKPDPEAFARCCRELGVDPGSCLYIGDDWNNDMIGARQAGLHPIWVPRNPQPVPAGEPPTPLYPNINAAVRAILRAPAFPNPQQTAHPEEYDDHARPNDKRPGCRQGHGTAHLHRKPSACGRGAESTPGEPEV</sequence>
<comment type="cofactor">
    <cofactor evidence="1">
        <name>Mg(2+)</name>
        <dbReference type="ChEBI" id="CHEBI:18420"/>
    </cofactor>
</comment>
<dbReference type="OrthoDB" id="3669651at2"/>
<dbReference type="NCBIfam" id="TIGR01509">
    <property type="entry name" value="HAD-SF-IA-v3"/>
    <property type="match status" value="1"/>
</dbReference>